<dbReference type="AlphaFoldDB" id="A0A6A5ZBW4"/>
<evidence type="ECO:0000313" key="1">
    <source>
        <dbReference type="EMBL" id="KAF2116970.1"/>
    </source>
</evidence>
<keyword evidence="2" id="KW-1185">Reference proteome</keyword>
<evidence type="ECO:0000313" key="2">
    <source>
        <dbReference type="Proteomes" id="UP000799770"/>
    </source>
</evidence>
<reference evidence="1" key="1">
    <citation type="journal article" date="2020" name="Stud. Mycol.">
        <title>101 Dothideomycetes genomes: a test case for predicting lifestyles and emergence of pathogens.</title>
        <authorList>
            <person name="Haridas S."/>
            <person name="Albert R."/>
            <person name="Binder M."/>
            <person name="Bloem J."/>
            <person name="Labutti K."/>
            <person name="Salamov A."/>
            <person name="Andreopoulos B."/>
            <person name="Baker S."/>
            <person name="Barry K."/>
            <person name="Bills G."/>
            <person name="Bluhm B."/>
            <person name="Cannon C."/>
            <person name="Castanera R."/>
            <person name="Culley D."/>
            <person name="Daum C."/>
            <person name="Ezra D."/>
            <person name="Gonzalez J."/>
            <person name="Henrissat B."/>
            <person name="Kuo A."/>
            <person name="Liang C."/>
            <person name="Lipzen A."/>
            <person name="Lutzoni F."/>
            <person name="Magnuson J."/>
            <person name="Mondo S."/>
            <person name="Nolan M."/>
            <person name="Ohm R."/>
            <person name="Pangilinan J."/>
            <person name="Park H.-J."/>
            <person name="Ramirez L."/>
            <person name="Alfaro M."/>
            <person name="Sun H."/>
            <person name="Tritt A."/>
            <person name="Yoshinaga Y."/>
            <person name="Zwiers L.-H."/>
            <person name="Turgeon B."/>
            <person name="Goodwin S."/>
            <person name="Spatafora J."/>
            <person name="Crous P."/>
            <person name="Grigoriev I."/>
        </authorList>
    </citation>
    <scope>NUCLEOTIDE SEQUENCE</scope>
    <source>
        <strain evidence="1">CBS 627.86</strain>
    </source>
</reference>
<name>A0A6A5ZBW4_9PLEO</name>
<gene>
    <name evidence="1" type="ORF">BDV96DRAFT_571340</name>
</gene>
<protein>
    <submittedName>
        <fullName evidence="1">Uncharacterized protein</fullName>
    </submittedName>
</protein>
<proteinExistence type="predicted"/>
<dbReference type="EMBL" id="ML977319">
    <property type="protein sequence ID" value="KAF2116970.1"/>
    <property type="molecule type" value="Genomic_DNA"/>
</dbReference>
<organism evidence="1 2">
    <name type="scientific">Lophiotrema nucula</name>
    <dbReference type="NCBI Taxonomy" id="690887"/>
    <lineage>
        <taxon>Eukaryota</taxon>
        <taxon>Fungi</taxon>
        <taxon>Dikarya</taxon>
        <taxon>Ascomycota</taxon>
        <taxon>Pezizomycotina</taxon>
        <taxon>Dothideomycetes</taxon>
        <taxon>Pleosporomycetidae</taxon>
        <taxon>Pleosporales</taxon>
        <taxon>Lophiotremataceae</taxon>
        <taxon>Lophiotrema</taxon>
    </lineage>
</organism>
<sequence>MFAPFPENSFFTDIWTETTGGKHISIKDLFKIYDDVQLVPEQSRYLNLRSFSTTYHIVNKIYSPTAGRHYCDVAVDDSDHLPFIFSELDRPYYPGFLHFGPQGDGHSDNMKAKLLFDDDASAVEQNNSEVHRAVLILENADRHVSYWLAYGPLSYIDGKECVHREGIIAVKGKLQWKENWESIPRQSVWLA</sequence>
<dbReference type="Proteomes" id="UP000799770">
    <property type="component" value="Unassembled WGS sequence"/>
</dbReference>
<accession>A0A6A5ZBW4</accession>